<evidence type="ECO:0000313" key="2">
    <source>
        <dbReference type="EMBL" id="JAD32146.1"/>
    </source>
</evidence>
<keyword evidence="1" id="KW-1133">Transmembrane helix</keyword>
<proteinExistence type="predicted"/>
<accession>A0A0A8Z032</accession>
<reference evidence="2" key="2">
    <citation type="journal article" date="2015" name="Data Brief">
        <title>Shoot transcriptome of the giant reed, Arundo donax.</title>
        <authorList>
            <person name="Barrero R.A."/>
            <person name="Guerrero F.D."/>
            <person name="Moolhuijzen P."/>
            <person name="Goolsby J.A."/>
            <person name="Tidwell J."/>
            <person name="Bellgard S.E."/>
            <person name="Bellgard M.I."/>
        </authorList>
    </citation>
    <scope>NUCLEOTIDE SEQUENCE</scope>
    <source>
        <tissue evidence="2">Shoot tissue taken approximately 20 cm above the soil surface</tissue>
    </source>
</reference>
<keyword evidence="1" id="KW-0472">Membrane</keyword>
<dbReference type="AlphaFoldDB" id="A0A0A8Z032"/>
<organism evidence="2">
    <name type="scientific">Arundo donax</name>
    <name type="common">Giant reed</name>
    <name type="synonym">Donax arundinaceus</name>
    <dbReference type="NCBI Taxonomy" id="35708"/>
    <lineage>
        <taxon>Eukaryota</taxon>
        <taxon>Viridiplantae</taxon>
        <taxon>Streptophyta</taxon>
        <taxon>Embryophyta</taxon>
        <taxon>Tracheophyta</taxon>
        <taxon>Spermatophyta</taxon>
        <taxon>Magnoliopsida</taxon>
        <taxon>Liliopsida</taxon>
        <taxon>Poales</taxon>
        <taxon>Poaceae</taxon>
        <taxon>PACMAD clade</taxon>
        <taxon>Arundinoideae</taxon>
        <taxon>Arundineae</taxon>
        <taxon>Arundo</taxon>
    </lineage>
</organism>
<protein>
    <submittedName>
        <fullName evidence="2">Uncharacterized protein</fullName>
    </submittedName>
</protein>
<feature type="transmembrane region" description="Helical" evidence="1">
    <location>
        <begin position="7"/>
        <end position="29"/>
    </location>
</feature>
<evidence type="ECO:0000256" key="1">
    <source>
        <dbReference type="SAM" id="Phobius"/>
    </source>
</evidence>
<reference evidence="2" key="1">
    <citation type="submission" date="2014-09" db="EMBL/GenBank/DDBJ databases">
        <authorList>
            <person name="Magalhaes I.L.F."/>
            <person name="Oliveira U."/>
            <person name="Santos F.R."/>
            <person name="Vidigal T.H.D.A."/>
            <person name="Brescovit A.D."/>
            <person name="Santos A.J."/>
        </authorList>
    </citation>
    <scope>NUCLEOTIDE SEQUENCE</scope>
    <source>
        <tissue evidence="2">Shoot tissue taken approximately 20 cm above the soil surface</tissue>
    </source>
</reference>
<name>A0A0A8Z032_ARUDO</name>
<sequence>MPNMEELYASMLILIHDTTSFIITTYIFLP</sequence>
<keyword evidence="1" id="KW-0812">Transmembrane</keyword>
<dbReference type="EMBL" id="GBRH01265749">
    <property type="protein sequence ID" value="JAD32146.1"/>
    <property type="molecule type" value="Transcribed_RNA"/>
</dbReference>